<evidence type="ECO:0000256" key="6">
    <source>
        <dbReference type="RuleBase" id="RU361230"/>
    </source>
</evidence>
<sequence>MAYGWWRRRRGRWRRRPWRRRWRTRRRRRRRPRRAFRRRRRVRRRRGRWRRAFRRWKKRGRRRRHKKKLVLRQWQPAFVRKCYIIGYMPLIYCGENVFSKDYACHSDDIQCRNPYGGGMTVTKFNLRILYDEFQRGLNFWTGSNVDLDLARFLGWTMTIFRHPEVDFIVTVRTSPPFKDTDYTAAFTHPGVLMMQKKKILVPSLKSRPSRKHTIRIRMGAPKLFEDRWYPQVDLCDVTLAVVTATAADFKYPFGSPLTANFCVNFQVLGSAYNGLLSNLPENLKNNNKKIKDNIYNKLQFYNTKQTEAQLTMFISDNNKFKGTNGTTALTKTNAQEIQFPLNAQEPKHRDTLYGGSPYTTQIFDAAEKAREAYTTAAKKIVTPWVFGLQETDFKNNHLEYHAGMYSSIFLGPGRSNWEQKGPYTDICYNPYMDKGKGNHVWLDWISKGDSILEEKRAKVHIADIPLWQALFGYTEYAKKVLGSETVEDDARLTLICPYCKPMLYNWQNPLQGFIPYGRNFGLGRMPNGDTVPPIRMRVAWYPSLRHQQQVIEAITQSGPFAYHCDYKSATLSIKYKFKWLWGGNPVSHQIVRNPCKDGQGYAPGRKPRSIQVTDPKYNAPEYTIHSWDYRRGFYGEAVIKRMLQQPTANELYPSAPKRPKKETEPKLPGEEPENVSDFQRLRVHLEQQPWLDSSQEVQALQNQQKEQEEAQSLQERLQQQQLLGFQLRCLAYQLQRCREGAQINPLLLSQA</sequence>
<feature type="coiled-coil region" evidence="7">
    <location>
        <begin position="696"/>
        <end position="723"/>
    </location>
</feature>
<reference evidence="9" key="1">
    <citation type="submission" date="2015-06" db="EMBL/GenBank/DDBJ databases">
        <title>TTVs in the plasma of HIV-infected subjects from United States.</title>
        <authorList>
            <person name="Li L."/>
            <person name="Delwart E."/>
        </authorList>
    </citation>
    <scope>NUCLEOTIDE SEQUENCE</scope>
    <source>
        <strain evidence="9">P3</strain>
    </source>
</reference>
<organism evidence="9">
    <name type="scientific">Torque teno virus</name>
    <dbReference type="NCBI Taxonomy" id="68887"/>
    <lineage>
        <taxon>Viruses</taxon>
        <taxon>Monodnaviria</taxon>
        <taxon>Shotokuvirae</taxon>
        <taxon>Commensaviricota</taxon>
        <taxon>Cardeaviricetes</taxon>
        <taxon>Sanitavirales</taxon>
        <taxon>Anelloviridae</taxon>
    </lineage>
</organism>
<evidence type="ECO:0000256" key="5">
    <source>
        <dbReference type="ARBA" id="ARBA00022844"/>
    </source>
</evidence>
<evidence type="ECO:0000256" key="4">
    <source>
        <dbReference type="ARBA" id="ARBA00022561"/>
    </source>
</evidence>
<dbReference type="Pfam" id="PF02956">
    <property type="entry name" value="TT_ORF1"/>
    <property type="match status" value="1"/>
</dbReference>
<evidence type="ECO:0000256" key="7">
    <source>
        <dbReference type="SAM" id="Coils"/>
    </source>
</evidence>
<feature type="region of interest" description="Disordered" evidence="8">
    <location>
        <begin position="648"/>
        <end position="675"/>
    </location>
</feature>
<evidence type="ECO:0000256" key="2">
    <source>
        <dbReference type="ARBA" id="ARBA00006131"/>
    </source>
</evidence>
<keyword evidence="7" id="KW-0175">Coiled coil</keyword>
<keyword evidence="4 6" id="KW-0167">Capsid protein</keyword>
<evidence type="ECO:0000256" key="8">
    <source>
        <dbReference type="SAM" id="MobiDB-lite"/>
    </source>
</evidence>
<keyword evidence="3 6" id="KW-1140">T=1 icosahedral capsid protein</keyword>
<dbReference type="GO" id="GO:0039615">
    <property type="term" value="C:T=1 icosahedral viral capsid"/>
    <property type="evidence" value="ECO:0007669"/>
    <property type="project" value="UniProtKB-UniRule"/>
</dbReference>
<accession>A0A1B1FDI5</accession>
<comment type="function">
    <text evidence="6">Self-assembles to form an icosahedral capsid.</text>
</comment>
<dbReference type="EMBL" id="KT163879">
    <property type="protein sequence ID" value="ANQ39334.1"/>
    <property type="molecule type" value="Genomic_DNA"/>
</dbReference>
<protein>
    <recommendedName>
        <fullName evidence="6">Capsid protein</fullName>
    </recommendedName>
</protein>
<dbReference type="InterPro" id="IPR004219">
    <property type="entry name" value="TTvirus_Unk"/>
</dbReference>
<proteinExistence type="inferred from homology"/>
<comment type="similarity">
    <text evidence="2 6">Belongs to the anelloviridae capsid protein family.</text>
</comment>
<evidence type="ECO:0000313" key="9">
    <source>
        <dbReference type="EMBL" id="ANQ39334.1"/>
    </source>
</evidence>
<name>A0A1B1FDI5_9VIRU</name>
<evidence type="ECO:0000256" key="3">
    <source>
        <dbReference type="ARBA" id="ARBA00022431"/>
    </source>
</evidence>
<evidence type="ECO:0000256" key="1">
    <source>
        <dbReference type="ARBA" id="ARBA00004328"/>
    </source>
</evidence>
<keyword evidence="5 6" id="KW-0946">Virion</keyword>
<comment type="subcellular location">
    <subcellularLocation>
        <location evidence="1 6">Virion</location>
    </subcellularLocation>
</comment>